<feature type="compositionally biased region" description="Basic and acidic residues" evidence="3">
    <location>
        <begin position="353"/>
        <end position="390"/>
    </location>
</feature>
<accession>A0A9N9A7S4</accession>
<organism evidence="5 6">
    <name type="scientific">Ambispora leptoticha</name>
    <dbReference type="NCBI Taxonomy" id="144679"/>
    <lineage>
        <taxon>Eukaryota</taxon>
        <taxon>Fungi</taxon>
        <taxon>Fungi incertae sedis</taxon>
        <taxon>Mucoromycota</taxon>
        <taxon>Glomeromycotina</taxon>
        <taxon>Glomeromycetes</taxon>
        <taxon>Archaeosporales</taxon>
        <taxon>Ambisporaceae</taxon>
        <taxon>Ambispora</taxon>
    </lineage>
</organism>
<sequence length="390" mass="43974">MSLTDFLADQSTGSWADEMEDLPSAPAAAYSGEHEGGHGGGFGDRSRGGFNRSYSRDSRYESRDSPRDSRFPSRAERTPQPLPTSPPFTAHLGNLPFDLTENDVEDFFQDSKIANIRILRDRDEKPKGFGYVEFEDLTSLKKALELTGQPLRNRPIRISVAEPPREHPQEDRTAGEWRRAPRELPSPSHRSDRFGNDKYGHREGRWGARNEPREPRESHERSIRNDRSPRSEHAEVSPRSDFSERGGFRDRGERSMERTDRSRSDTEWRGGAFSSRSSSFRERRSEERFGSVAPANISPPSSPLRKKLDLKPRTAPTTPTVGETLHAQPPQSPENHSVSAPRANKPNPFGEAKPIDTDEALRPGKDIPTKDKDEKDSEPKKIIAKENGDT</sequence>
<proteinExistence type="predicted"/>
<protein>
    <submittedName>
        <fullName evidence="5">12346_t:CDS:1</fullName>
    </submittedName>
</protein>
<feature type="compositionally biased region" description="Basic and acidic residues" evidence="3">
    <location>
        <begin position="54"/>
        <end position="77"/>
    </location>
</feature>
<dbReference type="GO" id="GO:0005730">
    <property type="term" value="C:nucleolus"/>
    <property type="evidence" value="ECO:0007669"/>
    <property type="project" value="TreeGrafter"/>
</dbReference>
<dbReference type="AlphaFoldDB" id="A0A9N9A7S4"/>
<evidence type="ECO:0000256" key="1">
    <source>
        <dbReference type="ARBA" id="ARBA00022884"/>
    </source>
</evidence>
<comment type="caution">
    <text evidence="5">The sequence shown here is derived from an EMBL/GenBank/DDBJ whole genome shotgun (WGS) entry which is preliminary data.</text>
</comment>
<evidence type="ECO:0000256" key="2">
    <source>
        <dbReference type="PROSITE-ProRule" id="PRU00176"/>
    </source>
</evidence>
<dbReference type="PANTHER" id="PTHR23236">
    <property type="entry name" value="EUKARYOTIC TRANSLATION INITIATION FACTOR 4B/4H"/>
    <property type="match status" value="1"/>
</dbReference>
<dbReference type="SMART" id="SM00360">
    <property type="entry name" value="RRM"/>
    <property type="match status" value="1"/>
</dbReference>
<feature type="compositionally biased region" description="Polar residues" evidence="3">
    <location>
        <begin position="1"/>
        <end position="14"/>
    </location>
</feature>
<evidence type="ECO:0000313" key="5">
    <source>
        <dbReference type="EMBL" id="CAG8520558.1"/>
    </source>
</evidence>
<evidence type="ECO:0000313" key="6">
    <source>
        <dbReference type="Proteomes" id="UP000789508"/>
    </source>
</evidence>
<dbReference type="InterPro" id="IPR000504">
    <property type="entry name" value="RRM_dom"/>
</dbReference>
<evidence type="ECO:0000256" key="3">
    <source>
        <dbReference type="SAM" id="MobiDB-lite"/>
    </source>
</evidence>
<dbReference type="PROSITE" id="PS50102">
    <property type="entry name" value="RRM"/>
    <property type="match status" value="1"/>
</dbReference>
<dbReference type="Gene3D" id="3.30.70.330">
    <property type="match status" value="1"/>
</dbReference>
<gene>
    <name evidence="5" type="ORF">ALEPTO_LOCUS4442</name>
</gene>
<dbReference type="EMBL" id="CAJVPS010001019">
    <property type="protein sequence ID" value="CAG8520558.1"/>
    <property type="molecule type" value="Genomic_DNA"/>
</dbReference>
<reference evidence="5" key="1">
    <citation type="submission" date="2021-06" db="EMBL/GenBank/DDBJ databases">
        <authorList>
            <person name="Kallberg Y."/>
            <person name="Tangrot J."/>
            <person name="Rosling A."/>
        </authorList>
    </citation>
    <scope>NUCLEOTIDE SEQUENCE</scope>
    <source>
        <strain evidence="5">FL130A</strain>
    </source>
</reference>
<feature type="domain" description="RRM" evidence="4">
    <location>
        <begin position="88"/>
        <end position="163"/>
    </location>
</feature>
<dbReference type="Pfam" id="PF00076">
    <property type="entry name" value="RRM_1"/>
    <property type="match status" value="1"/>
</dbReference>
<dbReference type="GO" id="GO:0003723">
    <property type="term" value="F:RNA binding"/>
    <property type="evidence" value="ECO:0007669"/>
    <property type="project" value="UniProtKB-UniRule"/>
</dbReference>
<name>A0A9N9A7S4_9GLOM</name>
<keyword evidence="1 2" id="KW-0694">RNA-binding</keyword>
<feature type="compositionally biased region" description="Basic and acidic residues" evidence="3">
    <location>
        <begin position="163"/>
        <end position="182"/>
    </location>
</feature>
<dbReference type="InterPro" id="IPR012677">
    <property type="entry name" value="Nucleotide-bd_a/b_plait_sf"/>
</dbReference>
<dbReference type="InterPro" id="IPR035979">
    <property type="entry name" value="RBD_domain_sf"/>
</dbReference>
<feature type="compositionally biased region" description="Low complexity" evidence="3">
    <location>
        <begin position="269"/>
        <end position="278"/>
    </location>
</feature>
<feature type="region of interest" description="Disordered" evidence="3">
    <location>
        <begin position="1"/>
        <end position="94"/>
    </location>
</feature>
<dbReference type="SUPFAM" id="SSF54928">
    <property type="entry name" value="RNA-binding domain, RBD"/>
    <property type="match status" value="1"/>
</dbReference>
<feature type="compositionally biased region" description="Basic and acidic residues" evidence="3">
    <location>
        <begin position="279"/>
        <end position="289"/>
    </location>
</feature>
<dbReference type="PANTHER" id="PTHR23236:SF11">
    <property type="entry name" value="EUKARYOTIC TRANSLATION INITIATION FACTOR 4H"/>
    <property type="match status" value="1"/>
</dbReference>
<feature type="region of interest" description="Disordered" evidence="3">
    <location>
        <begin position="148"/>
        <end position="390"/>
    </location>
</feature>
<keyword evidence="6" id="KW-1185">Reference proteome</keyword>
<dbReference type="Proteomes" id="UP000789508">
    <property type="component" value="Unassembled WGS sequence"/>
</dbReference>
<evidence type="ECO:0000259" key="4">
    <source>
        <dbReference type="PROSITE" id="PS50102"/>
    </source>
</evidence>
<dbReference type="OrthoDB" id="48651at2759"/>
<feature type="compositionally biased region" description="Basic and acidic residues" evidence="3">
    <location>
        <begin position="189"/>
        <end position="268"/>
    </location>
</feature>